<comment type="subunit">
    <text evidence="4 14">Homodimer.</text>
</comment>
<evidence type="ECO:0000256" key="10">
    <source>
        <dbReference type="ARBA" id="ARBA00022691"/>
    </source>
</evidence>
<dbReference type="Pfam" id="PF01994">
    <property type="entry name" value="Trm56"/>
    <property type="match status" value="1"/>
</dbReference>
<evidence type="ECO:0000256" key="2">
    <source>
        <dbReference type="ARBA" id="ARBA00004496"/>
    </source>
</evidence>
<keyword evidence="8 14" id="KW-0489">Methyltransferase</keyword>
<keyword evidence="11 14" id="KW-0819">tRNA processing</keyword>
<evidence type="ECO:0000256" key="7">
    <source>
        <dbReference type="ARBA" id="ARBA00022490"/>
    </source>
</evidence>
<sequence>MKNIYVLRLGHRPERDKRVTTHVALVARAFGARGVFIEGEDNRLTENIKKVLEEWGGGSYFKVEMISDPKKIVNLWKRKGGKVVHLTMYGVNLPDMIDRIEHEDNLLIIVGAQKVEGWYYHHADYNIAVSNQPHSEIASLAIILDRIYKGEELNIMFEDNKISVIPMERGKKVIRRDG</sequence>
<dbReference type="RefSeq" id="WP_174630274.1">
    <property type="nucleotide sequence ID" value="NZ_CP049074.1"/>
</dbReference>
<dbReference type="PANTHER" id="PTHR42197:SF1">
    <property type="entry name" value="TRNA (CYTIDINE(56)-2'-O)-METHYLTRANSFERASE"/>
    <property type="match status" value="1"/>
</dbReference>
<feature type="binding site" evidence="14">
    <location>
        <begin position="129"/>
        <end position="136"/>
    </location>
    <ligand>
        <name>S-adenosyl-L-methionine</name>
        <dbReference type="ChEBI" id="CHEBI:59789"/>
    </ligand>
</feature>
<dbReference type="HAMAP" id="MF_00077">
    <property type="entry name" value="tRNA_methyltr_aTrm56"/>
    <property type="match status" value="1"/>
</dbReference>
<reference evidence="15 16" key="1">
    <citation type="submission" date="2020-02" db="EMBL/GenBank/DDBJ databases">
        <title>Comparative genome analysis reveals the metabolism and evolution of the thermophilic archaeal genus Metallosphaera.</title>
        <authorList>
            <person name="Jiang C."/>
        </authorList>
    </citation>
    <scope>NUCLEOTIDE SEQUENCE [LARGE SCALE GENOMIC DNA]</scope>
    <source>
        <strain evidence="15 16">Ric-A</strain>
    </source>
</reference>
<proteinExistence type="inferred from homology"/>
<dbReference type="InterPro" id="IPR029028">
    <property type="entry name" value="Alpha/beta_knot_MTases"/>
</dbReference>
<dbReference type="InterPro" id="IPR029026">
    <property type="entry name" value="tRNA_m1G_MTases_N"/>
</dbReference>
<comment type="similarity">
    <text evidence="3 14">Belongs to the aTrm56 family.</text>
</comment>
<dbReference type="GO" id="GO:0002128">
    <property type="term" value="P:tRNA nucleoside ribose methylation"/>
    <property type="evidence" value="ECO:0007669"/>
    <property type="project" value="UniProtKB-UniRule"/>
</dbReference>
<evidence type="ECO:0000256" key="14">
    <source>
        <dbReference type="HAMAP-Rule" id="MF_00077"/>
    </source>
</evidence>
<protein>
    <recommendedName>
        <fullName evidence="6 14">tRNA (cytidine(56)-2'-O)-methyltransferase</fullName>
        <ecNumber evidence="5 14">2.1.1.206</ecNumber>
    </recommendedName>
    <alternativeName>
        <fullName evidence="12 14">tRNA ribose 2'-O-methyltransferase aTrm56</fullName>
    </alternativeName>
</protein>
<comment type="function">
    <text evidence="1 14">Specifically catalyzes the AdoMet-dependent 2'-O-ribose methylation of cytidine at position 56 in tRNAs.</text>
</comment>
<evidence type="ECO:0000256" key="4">
    <source>
        <dbReference type="ARBA" id="ARBA00011738"/>
    </source>
</evidence>
<comment type="catalytic activity">
    <reaction evidence="13 14">
        <text>cytidine(56) in tRNA + S-adenosyl-L-methionine = 2'-O-methylcytidine(56) in tRNA + S-adenosyl-L-homocysteine + H(+)</text>
        <dbReference type="Rhea" id="RHEA:42968"/>
        <dbReference type="Rhea" id="RHEA-COMP:10308"/>
        <dbReference type="Rhea" id="RHEA-COMP:10309"/>
        <dbReference type="ChEBI" id="CHEBI:15378"/>
        <dbReference type="ChEBI" id="CHEBI:57856"/>
        <dbReference type="ChEBI" id="CHEBI:59789"/>
        <dbReference type="ChEBI" id="CHEBI:74495"/>
        <dbReference type="ChEBI" id="CHEBI:82748"/>
        <dbReference type="EC" id="2.1.1.206"/>
    </reaction>
</comment>
<dbReference type="CDD" id="cd18083">
    <property type="entry name" value="aTrm56-like"/>
    <property type="match status" value="1"/>
</dbReference>
<evidence type="ECO:0000256" key="9">
    <source>
        <dbReference type="ARBA" id="ARBA00022679"/>
    </source>
</evidence>
<dbReference type="AlphaFoldDB" id="A0A6N0NW35"/>
<evidence type="ECO:0000313" key="16">
    <source>
        <dbReference type="Proteomes" id="UP000509301"/>
    </source>
</evidence>
<dbReference type="OrthoDB" id="14397at2157"/>
<dbReference type="Gene3D" id="3.40.1280.10">
    <property type="match status" value="1"/>
</dbReference>
<dbReference type="PIRSF" id="PIRSF016123">
    <property type="entry name" value="UCP016123"/>
    <property type="match status" value="1"/>
</dbReference>
<evidence type="ECO:0000256" key="6">
    <source>
        <dbReference type="ARBA" id="ARBA00013709"/>
    </source>
</evidence>
<comment type="subcellular location">
    <subcellularLocation>
        <location evidence="2 14">Cytoplasm</location>
    </subcellularLocation>
</comment>
<keyword evidence="10 14" id="KW-0949">S-adenosyl-L-methionine</keyword>
<evidence type="ECO:0000256" key="3">
    <source>
        <dbReference type="ARBA" id="ARBA00010324"/>
    </source>
</evidence>
<dbReference type="GO" id="GO:0106059">
    <property type="term" value="F:tRNA (cytidine(56)-2'-O)-methyltransferase activity"/>
    <property type="evidence" value="ECO:0007669"/>
    <property type="project" value="UniProtKB-EC"/>
</dbReference>
<dbReference type="PANTHER" id="PTHR42197">
    <property type="entry name" value="TRNA (CYTIDINE(56)-2'-O)-METHYLTRANSFERASE"/>
    <property type="match status" value="1"/>
</dbReference>
<name>A0A6N0NW35_9CREN</name>
<evidence type="ECO:0000256" key="13">
    <source>
        <dbReference type="ARBA" id="ARBA00047792"/>
    </source>
</evidence>
<accession>A0A6N0NW35</accession>
<evidence type="ECO:0000256" key="8">
    <source>
        <dbReference type="ARBA" id="ARBA00022603"/>
    </source>
</evidence>
<evidence type="ECO:0000256" key="1">
    <source>
        <dbReference type="ARBA" id="ARBA00003959"/>
    </source>
</evidence>
<comment type="caution">
    <text evidence="14">Lacks conserved residue(s) required for the propagation of feature annotation.</text>
</comment>
<dbReference type="GeneID" id="55641340"/>
<feature type="binding site" evidence="14">
    <location>
        <position position="86"/>
    </location>
    <ligand>
        <name>S-adenosyl-L-methionine</name>
        <dbReference type="ChEBI" id="CHEBI:59789"/>
    </ligand>
</feature>
<dbReference type="KEGG" id="mten:GWK48_05280"/>
<dbReference type="Proteomes" id="UP000509301">
    <property type="component" value="Chromosome"/>
</dbReference>
<dbReference type="EC" id="2.1.1.206" evidence="5 14"/>
<evidence type="ECO:0000313" key="15">
    <source>
        <dbReference type="EMBL" id="QKQ99868.1"/>
    </source>
</evidence>
<dbReference type="InterPro" id="IPR002845">
    <property type="entry name" value="tRNA_mtfrase_aTrm56"/>
</dbReference>
<evidence type="ECO:0000256" key="12">
    <source>
        <dbReference type="ARBA" id="ARBA00029826"/>
    </source>
</evidence>
<keyword evidence="16" id="KW-1185">Reference proteome</keyword>
<keyword evidence="9 14" id="KW-0808">Transferase</keyword>
<evidence type="ECO:0000256" key="11">
    <source>
        <dbReference type="ARBA" id="ARBA00022694"/>
    </source>
</evidence>
<dbReference type="EMBL" id="CP049074">
    <property type="protein sequence ID" value="QKQ99868.1"/>
    <property type="molecule type" value="Genomic_DNA"/>
</dbReference>
<dbReference type="GO" id="GO:0005737">
    <property type="term" value="C:cytoplasm"/>
    <property type="evidence" value="ECO:0007669"/>
    <property type="project" value="UniProtKB-SubCell"/>
</dbReference>
<dbReference type="SUPFAM" id="SSF75217">
    <property type="entry name" value="alpha/beta knot"/>
    <property type="match status" value="1"/>
</dbReference>
<keyword evidence="7 14" id="KW-0963">Cytoplasm</keyword>
<organism evidence="15 16">
    <name type="scientific">Metallosphaera tengchongensis</name>
    <dbReference type="NCBI Taxonomy" id="1532350"/>
    <lineage>
        <taxon>Archaea</taxon>
        <taxon>Thermoproteota</taxon>
        <taxon>Thermoprotei</taxon>
        <taxon>Sulfolobales</taxon>
        <taxon>Sulfolobaceae</taxon>
        <taxon>Metallosphaera</taxon>
    </lineage>
</organism>
<evidence type="ECO:0000256" key="5">
    <source>
        <dbReference type="ARBA" id="ARBA00012624"/>
    </source>
</evidence>
<gene>
    <name evidence="15" type="ORF">GWK48_05280</name>
</gene>